<evidence type="ECO:0000256" key="3">
    <source>
        <dbReference type="ARBA" id="ARBA00022553"/>
    </source>
</evidence>
<evidence type="ECO:0000256" key="7">
    <source>
        <dbReference type="ARBA" id="ARBA00022840"/>
    </source>
</evidence>
<keyword evidence="8" id="KW-0902">Two-component regulatory system</keyword>
<organism evidence="11 12">
    <name type="scientific">Anaeromicropila populeti</name>
    <dbReference type="NCBI Taxonomy" id="37658"/>
    <lineage>
        <taxon>Bacteria</taxon>
        <taxon>Bacillati</taxon>
        <taxon>Bacillota</taxon>
        <taxon>Clostridia</taxon>
        <taxon>Lachnospirales</taxon>
        <taxon>Lachnospiraceae</taxon>
        <taxon>Anaeromicropila</taxon>
    </lineage>
</organism>
<evidence type="ECO:0000256" key="1">
    <source>
        <dbReference type="ARBA" id="ARBA00000085"/>
    </source>
</evidence>
<dbReference type="SUPFAM" id="SSF55874">
    <property type="entry name" value="ATPase domain of HSP90 chaperone/DNA topoisomerase II/histidine kinase"/>
    <property type="match status" value="1"/>
</dbReference>
<feature type="transmembrane region" description="Helical" evidence="9">
    <location>
        <begin position="51"/>
        <end position="79"/>
    </location>
</feature>
<keyword evidence="4" id="KW-0808">Transferase</keyword>
<reference evidence="11 12" key="1">
    <citation type="submission" date="2016-10" db="EMBL/GenBank/DDBJ databases">
        <authorList>
            <person name="de Groot N.N."/>
        </authorList>
    </citation>
    <scope>NUCLEOTIDE SEQUENCE [LARGE SCALE GENOMIC DNA]</scope>
    <source>
        <strain evidence="11 12">743A</strain>
    </source>
</reference>
<evidence type="ECO:0000256" key="2">
    <source>
        <dbReference type="ARBA" id="ARBA00012438"/>
    </source>
</evidence>
<dbReference type="STRING" id="37658.SAMN05661086_02605"/>
<dbReference type="Gene3D" id="3.30.565.10">
    <property type="entry name" value="Histidine kinase-like ATPase, C-terminal domain"/>
    <property type="match status" value="1"/>
</dbReference>
<dbReference type="Proteomes" id="UP000199659">
    <property type="component" value="Unassembled WGS sequence"/>
</dbReference>
<dbReference type="GO" id="GO:0016020">
    <property type="term" value="C:membrane"/>
    <property type="evidence" value="ECO:0007669"/>
    <property type="project" value="InterPro"/>
</dbReference>
<evidence type="ECO:0000256" key="6">
    <source>
        <dbReference type="ARBA" id="ARBA00022777"/>
    </source>
</evidence>
<proteinExistence type="predicted"/>
<dbReference type="PANTHER" id="PTHR24421:SF10">
    <property type="entry name" value="NITRATE_NITRITE SENSOR PROTEIN NARQ"/>
    <property type="match status" value="1"/>
</dbReference>
<feature type="transmembrane region" description="Helical" evidence="9">
    <location>
        <begin position="85"/>
        <end position="118"/>
    </location>
</feature>
<dbReference type="PANTHER" id="PTHR24421">
    <property type="entry name" value="NITRATE/NITRITE SENSOR PROTEIN NARX-RELATED"/>
    <property type="match status" value="1"/>
</dbReference>
<dbReference type="InterPro" id="IPR011712">
    <property type="entry name" value="Sig_transdc_His_kin_sub3_dim/P"/>
</dbReference>
<keyword evidence="9" id="KW-1133">Transmembrane helix</keyword>
<evidence type="ECO:0000256" key="4">
    <source>
        <dbReference type="ARBA" id="ARBA00022679"/>
    </source>
</evidence>
<keyword evidence="9" id="KW-0812">Transmembrane</keyword>
<dbReference type="Gene3D" id="1.20.5.1930">
    <property type="match status" value="1"/>
</dbReference>
<dbReference type="GO" id="GO:0000155">
    <property type="term" value="F:phosphorelay sensor kinase activity"/>
    <property type="evidence" value="ECO:0007669"/>
    <property type="project" value="InterPro"/>
</dbReference>
<feature type="transmembrane region" description="Helical" evidence="9">
    <location>
        <begin position="28"/>
        <end position="44"/>
    </location>
</feature>
<dbReference type="AlphaFoldDB" id="A0A1I6KRL6"/>
<dbReference type="GO" id="GO:0046983">
    <property type="term" value="F:protein dimerization activity"/>
    <property type="evidence" value="ECO:0007669"/>
    <property type="project" value="InterPro"/>
</dbReference>
<dbReference type="EMBL" id="FOYZ01000010">
    <property type="protein sequence ID" value="SFR93668.1"/>
    <property type="molecule type" value="Genomic_DNA"/>
</dbReference>
<evidence type="ECO:0000313" key="12">
    <source>
        <dbReference type="Proteomes" id="UP000199659"/>
    </source>
</evidence>
<gene>
    <name evidence="11" type="ORF">SAMN05661086_02605</name>
</gene>
<keyword evidence="6 11" id="KW-0418">Kinase</keyword>
<accession>A0A1I6KRL6</accession>
<keyword evidence="5" id="KW-0547">Nucleotide-binding</keyword>
<dbReference type="OrthoDB" id="9781904at2"/>
<evidence type="ECO:0000259" key="10">
    <source>
        <dbReference type="Pfam" id="PF07730"/>
    </source>
</evidence>
<dbReference type="InterPro" id="IPR036890">
    <property type="entry name" value="HATPase_C_sf"/>
</dbReference>
<keyword evidence="12" id="KW-1185">Reference proteome</keyword>
<name>A0A1I6KRL6_9FIRM</name>
<evidence type="ECO:0000256" key="5">
    <source>
        <dbReference type="ARBA" id="ARBA00022741"/>
    </source>
</evidence>
<protein>
    <recommendedName>
        <fullName evidence="2">histidine kinase</fullName>
        <ecNumber evidence="2">2.7.13.3</ecNumber>
    </recommendedName>
</protein>
<dbReference type="RefSeq" id="WP_092561474.1">
    <property type="nucleotide sequence ID" value="NZ_FOYZ01000010.1"/>
</dbReference>
<evidence type="ECO:0000256" key="8">
    <source>
        <dbReference type="ARBA" id="ARBA00023012"/>
    </source>
</evidence>
<dbReference type="InterPro" id="IPR050482">
    <property type="entry name" value="Sensor_HK_TwoCompSys"/>
</dbReference>
<keyword evidence="9" id="KW-0472">Membrane</keyword>
<evidence type="ECO:0000313" key="11">
    <source>
        <dbReference type="EMBL" id="SFR93668.1"/>
    </source>
</evidence>
<evidence type="ECO:0000256" key="9">
    <source>
        <dbReference type="SAM" id="Phobius"/>
    </source>
</evidence>
<dbReference type="GO" id="GO:0005524">
    <property type="term" value="F:ATP binding"/>
    <property type="evidence" value="ECO:0007669"/>
    <property type="project" value="UniProtKB-KW"/>
</dbReference>
<keyword evidence="7" id="KW-0067">ATP-binding</keyword>
<feature type="domain" description="Signal transduction histidine kinase subgroup 3 dimerisation and phosphoacceptor" evidence="10">
    <location>
        <begin position="169"/>
        <end position="231"/>
    </location>
</feature>
<keyword evidence="3" id="KW-0597">Phosphoprotein</keyword>
<sequence length="371" mass="42600">MDKIIDKVILLLCTTVLCIFSVGNEYLIIPVIISLLVSALCIFFERSEIHLVLYLLFTGLCSVYPLLCIFLPLIVYDLFFTRYQYFILFVIPLLIVKSALNNSSLSTLIIMFCLLSYFMKFKTTRYQKLLSAYHGVMDDRNELAIIQEEKNRSILENQDYEISVATLNERNRISKEIHDHVGHLLSRSLIQIGALLTISREPVIKEELSALKESISEGMDSIRASIHNMHDESVDLYATLEKLVRDFQFCPVQFEYNITTTPLLKMKYCFIAITKEAFSNIIKHSDATQVSLQLKEHPAMYQLIISDNGTVSEKTKAIIRRFQLAENSLDGMGLQNMADRVKGFSGNLNLTIEQGFKIYVTIPKELVREEY</sequence>
<dbReference type="EC" id="2.7.13.3" evidence="2"/>
<dbReference type="Pfam" id="PF07730">
    <property type="entry name" value="HisKA_3"/>
    <property type="match status" value="1"/>
</dbReference>
<comment type="catalytic activity">
    <reaction evidence="1">
        <text>ATP + protein L-histidine = ADP + protein N-phospho-L-histidine.</text>
        <dbReference type="EC" id="2.7.13.3"/>
    </reaction>
</comment>